<dbReference type="EMBL" id="AZIL01000606">
    <property type="protein sequence ID" value="EWM26801.1"/>
    <property type="molecule type" value="Genomic_DNA"/>
</dbReference>
<dbReference type="GO" id="GO:0009249">
    <property type="term" value="P:protein lipoylation"/>
    <property type="evidence" value="ECO:0007669"/>
    <property type="project" value="TreeGrafter"/>
</dbReference>
<dbReference type="AlphaFoldDB" id="W7U1P7"/>
<dbReference type="PANTHER" id="PTHR11715">
    <property type="entry name" value="GLYCINE CLEAVAGE SYSTEM H PROTEIN"/>
    <property type="match status" value="1"/>
</dbReference>
<sequence>MSYSYHKSFRIFDALFRAFSPKNFTMLATATRHVARRIACSSTVFQPTLRRTIATTRYATSHEWVKLDGDIATVGITDFAAKALGDVVYVDLPEGPLWLRRVCQGRQRRVRARLRRDHRVECVPFRGPRECEQRRGNRRVVHEVQGDRQGRIRGIDGRSGLQKTYRDGIGARSDKRDVWMIASVGRAVIVIHTEEKERGRREQGRGGTLVGGRRTTAWTRW</sequence>
<dbReference type="GO" id="GO:0005960">
    <property type="term" value="C:glycine cleavage complex"/>
    <property type="evidence" value="ECO:0007669"/>
    <property type="project" value="InterPro"/>
</dbReference>
<dbReference type="PANTHER" id="PTHR11715:SF3">
    <property type="entry name" value="GLYCINE CLEAVAGE SYSTEM H PROTEIN-RELATED"/>
    <property type="match status" value="1"/>
</dbReference>
<dbReference type="Proteomes" id="UP000019335">
    <property type="component" value="Chromosome 8"/>
</dbReference>
<name>W7U1P7_9STRA</name>
<protein>
    <submittedName>
        <fullName evidence="1">Glycine cleavage system h protein</fullName>
    </submittedName>
</protein>
<dbReference type="InterPro" id="IPR011053">
    <property type="entry name" value="Single_hybrid_motif"/>
</dbReference>
<accession>W7U1P7</accession>
<dbReference type="InterPro" id="IPR033753">
    <property type="entry name" value="GCV_H/Fam206"/>
</dbReference>
<dbReference type="Gene3D" id="2.40.50.100">
    <property type="match status" value="1"/>
</dbReference>
<comment type="caution">
    <text evidence="1">The sequence shown here is derived from an EMBL/GenBank/DDBJ whole genome shotgun (WGS) entry which is preliminary data.</text>
</comment>
<dbReference type="SUPFAM" id="SSF51230">
    <property type="entry name" value="Single hybrid motif"/>
    <property type="match status" value="1"/>
</dbReference>
<dbReference type="GO" id="GO:0005739">
    <property type="term" value="C:mitochondrion"/>
    <property type="evidence" value="ECO:0007669"/>
    <property type="project" value="TreeGrafter"/>
</dbReference>
<dbReference type="OrthoDB" id="10264154at2759"/>
<dbReference type="InterPro" id="IPR002930">
    <property type="entry name" value="GCV_H"/>
</dbReference>
<evidence type="ECO:0000313" key="1">
    <source>
        <dbReference type="EMBL" id="EWM26801.1"/>
    </source>
</evidence>
<dbReference type="Pfam" id="PF01597">
    <property type="entry name" value="GCV_H"/>
    <property type="match status" value="1"/>
</dbReference>
<gene>
    <name evidence="1" type="ORF">Naga_100018g64</name>
</gene>
<organism evidence="1 2">
    <name type="scientific">Nannochloropsis gaditana</name>
    <dbReference type="NCBI Taxonomy" id="72520"/>
    <lineage>
        <taxon>Eukaryota</taxon>
        <taxon>Sar</taxon>
        <taxon>Stramenopiles</taxon>
        <taxon>Ochrophyta</taxon>
        <taxon>Eustigmatophyceae</taxon>
        <taxon>Eustigmatales</taxon>
        <taxon>Monodopsidaceae</taxon>
        <taxon>Nannochloropsis</taxon>
    </lineage>
</organism>
<reference evidence="1 2" key="1">
    <citation type="journal article" date="2014" name="Mol. Plant">
        <title>Chromosome Scale Genome Assembly and Transcriptome Profiling of Nannochloropsis gaditana in Nitrogen Depletion.</title>
        <authorList>
            <person name="Corteggiani Carpinelli E."/>
            <person name="Telatin A."/>
            <person name="Vitulo N."/>
            <person name="Forcato C."/>
            <person name="D'Angelo M."/>
            <person name="Schiavon R."/>
            <person name="Vezzi A."/>
            <person name="Giacometti G.M."/>
            <person name="Morosinotto T."/>
            <person name="Valle G."/>
        </authorList>
    </citation>
    <scope>NUCLEOTIDE SEQUENCE [LARGE SCALE GENOMIC DNA]</scope>
    <source>
        <strain evidence="1 2">B-31</strain>
    </source>
</reference>
<proteinExistence type="predicted"/>
<keyword evidence="2" id="KW-1185">Reference proteome</keyword>
<dbReference type="GO" id="GO:0019464">
    <property type="term" value="P:glycine decarboxylation via glycine cleavage system"/>
    <property type="evidence" value="ECO:0007669"/>
    <property type="project" value="InterPro"/>
</dbReference>
<evidence type="ECO:0000313" key="2">
    <source>
        <dbReference type="Proteomes" id="UP000019335"/>
    </source>
</evidence>